<reference evidence="2" key="1">
    <citation type="submission" date="2016-11" db="EMBL/GenBank/DDBJ databases">
        <authorList>
            <person name="Jaros S."/>
            <person name="Januszkiewicz K."/>
            <person name="Wedrychowicz H."/>
        </authorList>
    </citation>
    <scope>NUCLEOTIDE SEQUENCE [LARGE SCALE GENOMIC DNA]</scope>
    <source>
        <strain evidence="2">CGMCC 4.3555</strain>
    </source>
</reference>
<sequence>MAQCVSRARTVDREPDIAQSYVFADYAEAGRLYSADDLFSRTARRGGGAEVGGRRHPLRFSRTPAYAAFLKGDVGMLLAHPMLLHAADRARVPYAHATFPMKDGGAAPPVGLSDWLMAFKRNGHRKECAAFLDHLYSERATSQFAQGQGTLPVTASSSERLRAQRSERALREFIDQMPNAEFQPVGRTTWPKVRDALRRRIGAAVAPGGDPRALLKSLQLTAEEAEAARSGNDAG</sequence>
<organism evidence="1 2">
    <name type="scientific">Streptomyces yunnanensis</name>
    <dbReference type="NCBI Taxonomy" id="156453"/>
    <lineage>
        <taxon>Bacteria</taxon>
        <taxon>Bacillati</taxon>
        <taxon>Actinomycetota</taxon>
        <taxon>Actinomycetes</taxon>
        <taxon>Kitasatosporales</taxon>
        <taxon>Streptomycetaceae</taxon>
        <taxon>Streptomyces</taxon>
    </lineage>
</organism>
<gene>
    <name evidence="1" type="ORF">SAMN05216268_119204</name>
</gene>
<evidence type="ECO:0000313" key="2">
    <source>
        <dbReference type="Proteomes" id="UP000184388"/>
    </source>
</evidence>
<proteinExistence type="predicted"/>
<dbReference type="Proteomes" id="UP000184388">
    <property type="component" value="Unassembled WGS sequence"/>
</dbReference>
<protein>
    <submittedName>
        <fullName evidence="1">Multiple sugar transport system substrate-binding protein</fullName>
    </submittedName>
</protein>
<keyword evidence="1" id="KW-0813">Transport</keyword>
<evidence type="ECO:0000313" key="1">
    <source>
        <dbReference type="EMBL" id="SHN10377.1"/>
    </source>
</evidence>
<name>A0A9X8N5V6_9ACTN</name>
<comment type="caution">
    <text evidence="1">The sequence shown here is derived from an EMBL/GenBank/DDBJ whole genome shotgun (WGS) entry which is preliminary data.</text>
</comment>
<dbReference type="EMBL" id="FRBK01000019">
    <property type="protein sequence ID" value="SHN10377.1"/>
    <property type="molecule type" value="Genomic_DNA"/>
</dbReference>
<keyword evidence="1" id="KW-0762">Sugar transport</keyword>
<dbReference type="SUPFAM" id="SSF53850">
    <property type="entry name" value="Periplasmic binding protein-like II"/>
    <property type="match status" value="1"/>
</dbReference>
<dbReference type="RefSeq" id="WP_073448118.1">
    <property type="nucleotide sequence ID" value="NZ_FRBK01000019.1"/>
</dbReference>
<accession>A0A9X8N5V6</accession>
<dbReference type="Gene3D" id="3.40.190.10">
    <property type="entry name" value="Periplasmic binding protein-like II"/>
    <property type="match status" value="1"/>
</dbReference>
<dbReference type="AlphaFoldDB" id="A0A9X8N5V6"/>